<feature type="transmembrane region" description="Helical" evidence="10">
    <location>
        <begin position="173"/>
        <end position="193"/>
    </location>
</feature>
<sequence length="411" mass="43469">MTEKHQDPARESRFLSPDSPPHIGTLIALTGVAALGMNLFLPSLPGMAEHFGVSAGVMGLSVGLYLLVNAILQFFIGPVSDKYGRRRVILAGMVAYLIATLVCIFAPNITVFLIFRMVQASIAVAMVLSRAVVRDTTPADQAGSKIAYVTMGMAIIPMIGPAIGGFLEQHYGWHANFWLLFAAGLAVFALAWFDLGETARPSDFTLAEQYGEVPELLKSPRFWGYTAATTFSSGAFFAFLGGAPFVASTVYGLEPQELGLYFAAPSVGYFFGNYASGRFSARLGINKMLLIGMIILVSALGMMLLLSVTGLQTLEFFFMLMIPVGLGNGMSIPNGVSGSLSVRPHLAGTASGVNGAMMLGGGAGLSALAGWLLQGGTTETPLVALMFVTVSAGLVSVLLVIRRERRLMGAL</sequence>
<comment type="similarity">
    <text evidence="4">Belongs to the major facilitator superfamily. TCR/Tet family.</text>
</comment>
<name>A0AAJ1U762_9RHOB</name>
<feature type="transmembrane region" description="Helical" evidence="10">
    <location>
        <begin position="53"/>
        <end position="76"/>
    </location>
</feature>
<feature type="transmembrane region" description="Helical" evidence="10">
    <location>
        <begin position="288"/>
        <end position="310"/>
    </location>
</feature>
<evidence type="ECO:0000313" key="13">
    <source>
        <dbReference type="Proteomes" id="UP001227162"/>
    </source>
</evidence>
<dbReference type="NCBIfam" id="TIGR00710">
    <property type="entry name" value="efflux_Bcr_CflA"/>
    <property type="match status" value="1"/>
</dbReference>
<reference evidence="12" key="2">
    <citation type="submission" date="2023-04" db="EMBL/GenBank/DDBJ databases">
        <title>'Rhodoalgimonas zhirmunskyi' gen. nov., isolated from a red alga.</title>
        <authorList>
            <person name="Nedashkovskaya O.I."/>
            <person name="Otstavnykh N.Y."/>
            <person name="Bystritskaya E.P."/>
            <person name="Balabanova L.A."/>
            <person name="Isaeva M.P."/>
        </authorList>
    </citation>
    <scope>NUCLEOTIDE SEQUENCE</scope>
    <source>
        <strain evidence="12">10Alg 79</strain>
    </source>
</reference>
<evidence type="ECO:0000256" key="10">
    <source>
        <dbReference type="RuleBase" id="RU365088"/>
    </source>
</evidence>
<gene>
    <name evidence="12" type="ORF">NOI20_02085</name>
</gene>
<evidence type="ECO:0000256" key="8">
    <source>
        <dbReference type="ARBA" id="ARBA00022989"/>
    </source>
</evidence>
<dbReference type="PROSITE" id="PS00216">
    <property type="entry name" value="SUGAR_TRANSPORT_1"/>
    <property type="match status" value="1"/>
</dbReference>
<feature type="transmembrane region" description="Helical" evidence="10">
    <location>
        <begin position="113"/>
        <end position="133"/>
    </location>
</feature>
<keyword evidence="7 10" id="KW-0812">Transmembrane</keyword>
<comment type="subcellular location">
    <subcellularLocation>
        <location evidence="10">Cell inner membrane</location>
        <topology evidence="10">Multi-pass membrane protein</topology>
    </subcellularLocation>
    <subcellularLocation>
        <location evidence="2">Cell membrane</location>
        <topology evidence="2">Multi-pass membrane protein</topology>
    </subcellularLocation>
</comment>
<dbReference type="InterPro" id="IPR001958">
    <property type="entry name" value="Tet-R_TetA/multi-R_MdtG-like"/>
</dbReference>
<dbReference type="GO" id="GO:0042910">
    <property type="term" value="F:xenobiotic transmembrane transporter activity"/>
    <property type="evidence" value="ECO:0007669"/>
    <property type="project" value="InterPro"/>
</dbReference>
<dbReference type="InterPro" id="IPR004812">
    <property type="entry name" value="Efflux_drug-R_Bcr/CmlA"/>
</dbReference>
<feature type="transmembrane region" description="Helical" evidence="10">
    <location>
        <begin position="258"/>
        <end position="276"/>
    </location>
</feature>
<comment type="function">
    <text evidence="1">Resistance to tetracycline by an active tetracycline efflux. This is an energy-dependent process that decreases the accumulation of the antibiotic in whole cells. This protein functions as a metal-tetracycline/H(+) antiporter.</text>
</comment>
<dbReference type="CDD" id="cd17320">
    <property type="entry name" value="MFS_MdfA_MDR_like"/>
    <property type="match status" value="1"/>
</dbReference>
<dbReference type="PROSITE" id="PS50850">
    <property type="entry name" value="MFS"/>
    <property type="match status" value="1"/>
</dbReference>
<protein>
    <recommendedName>
        <fullName evidence="10">Bcr/CflA family efflux transporter</fullName>
    </recommendedName>
</protein>
<evidence type="ECO:0000256" key="7">
    <source>
        <dbReference type="ARBA" id="ARBA00022692"/>
    </source>
</evidence>
<evidence type="ECO:0000256" key="5">
    <source>
        <dbReference type="ARBA" id="ARBA00022448"/>
    </source>
</evidence>
<dbReference type="PRINTS" id="PR01035">
    <property type="entry name" value="TCRTETA"/>
</dbReference>
<proteinExistence type="inferred from homology"/>
<keyword evidence="6" id="KW-1003">Cell membrane</keyword>
<comment type="similarity">
    <text evidence="3 10">Belongs to the major facilitator superfamily. Bcr/CmlA family.</text>
</comment>
<evidence type="ECO:0000256" key="4">
    <source>
        <dbReference type="ARBA" id="ARBA00007520"/>
    </source>
</evidence>
<accession>A0AAJ1U762</accession>
<dbReference type="SUPFAM" id="SSF103473">
    <property type="entry name" value="MFS general substrate transporter"/>
    <property type="match status" value="1"/>
</dbReference>
<keyword evidence="13" id="KW-1185">Reference proteome</keyword>
<keyword evidence="8 10" id="KW-1133">Transmembrane helix</keyword>
<evidence type="ECO:0000256" key="9">
    <source>
        <dbReference type="ARBA" id="ARBA00023136"/>
    </source>
</evidence>
<keyword evidence="5 10" id="KW-0813">Transport</keyword>
<keyword evidence="10" id="KW-0997">Cell inner membrane</keyword>
<evidence type="ECO:0000256" key="2">
    <source>
        <dbReference type="ARBA" id="ARBA00004651"/>
    </source>
</evidence>
<keyword evidence="9 10" id="KW-0472">Membrane</keyword>
<evidence type="ECO:0000259" key="11">
    <source>
        <dbReference type="PROSITE" id="PS50850"/>
    </source>
</evidence>
<feature type="transmembrane region" description="Helical" evidence="10">
    <location>
        <begin position="222"/>
        <end position="246"/>
    </location>
</feature>
<dbReference type="PANTHER" id="PTHR42718">
    <property type="entry name" value="MAJOR FACILITATOR SUPERFAMILY MULTIDRUG TRANSPORTER MFSC"/>
    <property type="match status" value="1"/>
</dbReference>
<evidence type="ECO:0000256" key="3">
    <source>
        <dbReference type="ARBA" id="ARBA00006236"/>
    </source>
</evidence>
<organism evidence="12 13">
    <name type="scientific">Rhodalgimonas zhirmunskyi</name>
    <dbReference type="NCBI Taxonomy" id="2964767"/>
    <lineage>
        <taxon>Bacteria</taxon>
        <taxon>Pseudomonadati</taxon>
        <taxon>Pseudomonadota</taxon>
        <taxon>Alphaproteobacteria</taxon>
        <taxon>Rhodobacterales</taxon>
        <taxon>Roseobacteraceae</taxon>
        <taxon>Rhodalgimonas</taxon>
    </lineage>
</organism>
<dbReference type="GO" id="GO:1990961">
    <property type="term" value="P:xenobiotic detoxification by transmembrane export across the plasma membrane"/>
    <property type="evidence" value="ECO:0007669"/>
    <property type="project" value="InterPro"/>
</dbReference>
<dbReference type="InterPro" id="IPR020846">
    <property type="entry name" value="MFS_dom"/>
</dbReference>
<dbReference type="PANTHER" id="PTHR42718:SF9">
    <property type="entry name" value="MAJOR FACILITATOR SUPERFAMILY MULTIDRUG TRANSPORTER MFSC"/>
    <property type="match status" value="1"/>
</dbReference>
<dbReference type="GO" id="GO:0005886">
    <property type="term" value="C:plasma membrane"/>
    <property type="evidence" value="ECO:0007669"/>
    <property type="project" value="UniProtKB-SubCell"/>
</dbReference>
<feature type="transmembrane region" description="Helical" evidence="10">
    <location>
        <begin position="380"/>
        <end position="401"/>
    </location>
</feature>
<feature type="transmembrane region" description="Helical" evidence="10">
    <location>
        <begin position="356"/>
        <end position="374"/>
    </location>
</feature>
<dbReference type="AlphaFoldDB" id="A0AAJ1U762"/>
<feature type="transmembrane region" description="Helical" evidence="10">
    <location>
        <begin position="145"/>
        <end position="167"/>
    </location>
</feature>
<dbReference type="Gene3D" id="1.20.1720.10">
    <property type="entry name" value="Multidrug resistance protein D"/>
    <property type="match status" value="1"/>
</dbReference>
<feature type="transmembrane region" description="Helical" evidence="10">
    <location>
        <begin position="88"/>
        <end position="107"/>
    </location>
</feature>
<evidence type="ECO:0000256" key="1">
    <source>
        <dbReference type="ARBA" id="ARBA00003279"/>
    </source>
</evidence>
<evidence type="ECO:0000313" key="12">
    <source>
        <dbReference type="EMBL" id="MDQ2092895.1"/>
    </source>
</evidence>
<evidence type="ECO:0000256" key="6">
    <source>
        <dbReference type="ARBA" id="ARBA00022475"/>
    </source>
</evidence>
<dbReference type="EMBL" id="JANFFA010000001">
    <property type="protein sequence ID" value="MDQ2092895.1"/>
    <property type="molecule type" value="Genomic_DNA"/>
</dbReference>
<dbReference type="InterPro" id="IPR011701">
    <property type="entry name" value="MFS"/>
</dbReference>
<dbReference type="Pfam" id="PF07690">
    <property type="entry name" value="MFS_1"/>
    <property type="match status" value="1"/>
</dbReference>
<comment type="caution">
    <text evidence="12">The sequence shown here is derived from an EMBL/GenBank/DDBJ whole genome shotgun (WGS) entry which is preliminary data.</text>
</comment>
<dbReference type="RefSeq" id="WP_317624506.1">
    <property type="nucleotide sequence ID" value="NZ_JANFFA010000001.1"/>
</dbReference>
<dbReference type="Proteomes" id="UP001227162">
    <property type="component" value="Unassembled WGS sequence"/>
</dbReference>
<feature type="transmembrane region" description="Helical" evidence="10">
    <location>
        <begin position="21"/>
        <end position="41"/>
    </location>
</feature>
<dbReference type="InterPro" id="IPR036259">
    <property type="entry name" value="MFS_trans_sf"/>
</dbReference>
<feature type="transmembrane region" description="Helical" evidence="10">
    <location>
        <begin position="316"/>
        <end position="336"/>
    </location>
</feature>
<dbReference type="InterPro" id="IPR005829">
    <property type="entry name" value="Sugar_transporter_CS"/>
</dbReference>
<reference evidence="12" key="1">
    <citation type="submission" date="2022-07" db="EMBL/GenBank/DDBJ databases">
        <authorList>
            <person name="Otstavnykh N."/>
            <person name="Isaeva M."/>
            <person name="Bystritskaya E."/>
        </authorList>
    </citation>
    <scope>NUCLEOTIDE SEQUENCE</scope>
    <source>
        <strain evidence="12">10Alg 79</strain>
    </source>
</reference>
<feature type="domain" description="Major facilitator superfamily (MFS) profile" evidence="11">
    <location>
        <begin position="22"/>
        <end position="405"/>
    </location>
</feature>